<dbReference type="Proteomes" id="UP001501004">
    <property type="component" value="Unassembled WGS sequence"/>
</dbReference>
<name>A0ABP7FXF7_9MICO</name>
<feature type="region of interest" description="Disordered" evidence="1">
    <location>
        <begin position="1"/>
        <end position="28"/>
    </location>
</feature>
<feature type="compositionally biased region" description="Low complexity" evidence="1">
    <location>
        <begin position="18"/>
        <end position="28"/>
    </location>
</feature>
<evidence type="ECO:0000313" key="4">
    <source>
        <dbReference type="Proteomes" id="UP001501004"/>
    </source>
</evidence>
<dbReference type="Pfam" id="PF05899">
    <property type="entry name" value="Cupin_3"/>
    <property type="match status" value="1"/>
</dbReference>
<dbReference type="InterPro" id="IPR008579">
    <property type="entry name" value="UGlyAH_Cupin_dom"/>
</dbReference>
<protein>
    <recommendedName>
        <fullName evidence="2">(S)-ureidoglycine aminohydrolase cupin domain-containing protein</fullName>
    </recommendedName>
</protein>
<dbReference type="RefSeq" id="WP_344757280.1">
    <property type="nucleotide sequence ID" value="NZ_BAABAE010000004.1"/>
</dbReference>
<organism evidence="3 4">
    <name type="scientific">Leifsonella bigeumensis</name>
    <dbReference type="NCBI Taxonomy" id="433643"/>
    <lineage>
        <taxon>Bacteria</taxon>
        <taxon>Bacillati</taxon>
        <taxon>Actinomycetota</taxon>
        <taxon>Actinomycetes</taxon>
        <taxon>Micrococcales</taxon>
        <taxon>Microbacteriaceae</taxon>
        <taxon>Leifsonella</taxon>
    </lineage>
</organism>
<evidence type="ECO:0000259" key="2">
    <source>
        <dbReference type="Pfam" id="PF05899"/>
    </source>
</evidence>
<dbReference type="InterPro" id="IPR011051">
    <property type="entry name" value="RmlC_Cupin_sf"/>
</dbReference>
<comment type="caution">
    <text evidence="3">The sequence shown here is derived from an EMBL/GenBank/DDBJ whole genome shotgun (WGS) entry which is preliminary data.</text>
</comment>
<reference evidence="4" key="1">
    <citation type="journal article" date="2019" name="Int. J. Syst. Evol. Microbiol.">
        <title>The Global Catalogue of Microorganisms (GCM) 10K type strain sequencing project: providing services to taxonomists for standard genome sequencing and annotation.</title>
        <authorList>
            <consortium name="The Broad Institute Genomics Platform"/>
            <consortium name="The Broad Institute Genome Sequencing Center for Infectious Disease"/>
            <person name="Wu L."/>
            <person name="Ma J."/>
        </authorList>
    </citation>
    <scope>NUCLEOTIDE SEQUENCE [LARGE SCALE GENOMIC DNA]</scope>
    <source>
        <strain evidence="4">JCM 16949</strain>
    </source>
</reference>
<dbReference type="Gene3D" id="2.60.120.10">
    <property type="entry name" value="Jelly Rolls"/>
    <property type="match status" value="1"/>
</dbReference>
<gene>
    <name evidence="3" type="ORF">GCM10022239_24920</name>
</gene>
<evidence type="ECO:0000256" key="1">
    <source>
        <dbReference type="SAM" id="MobiDB-lite"/>
    </source>
</evidence>
<keyword evidence="4" id="KW-1185">Reference proteome</keyword>
<dbReference type="InterPro" id="IPR014710">
    <property type="entry name" value="RmlC-like_jellyroll"/>
</dbReference>
<accession>A0ABP7FXF7</accession>
<dbReference type="SUPFAM" id="SSF51182">
    <property type="entry name" value="RmlC-like cupins"/>
    <property type="match status" value="1"/>
</dbReference>
<feature type="domain" description="(S)-ureidoglycine aminohydrolase cupin" evidence="2">
    <location>
        <begin position="84"/>
        <end position="152"/>
    </location>
</feature>
<feature type="region of interest" description="Disordered" evidence="1">
    <location>
        <begin position="61"/>
        <end position="81"/>
    </location>
</feature>
<sequence>MSDDLSGRDPSVSGLAPSSSGQASSFSGQAFPFSGQAFPFSGRARRDPDFAAAAALDLEHEPIPPEQVVAGSPMTGSAPLGEFGEHEYGVWEHTIGVSTDVEADEVFVVLFGAATVAFEDGTAVELGPGSVGRLHEGQRTVWTVTETLRKVYIS</sequence>
<dbReference type="PANTHER" id="PTHR40943:SF1">
    <property type="entry name" value="CYTOPLASMIC PROTEIN"/>
    <property type="match status" value="1"/>
</dbReference>
<dbReference type="EMBL" id="BAABAE010000004">
    <property type="protein sequence ID" value="GAA3748546.1"/>
    <property type="molecule type" value="Genomic_DNA"/>
</dbReference>
<dbReference type="PANTHER" id="PTHR40943">
    <property type="entry name" value="CYTOPLASMIC PROTEIN-RELATED"/>
    <property type="match status" value="1"/>
</dbReference>
<evidence type="ECO:0000313" key="3">
    <source>
        <dbReference type="EMBL" id="GAA3748546.1"/>
    </source>
</evidence>
<proteinExistence type="predicted"/>